<protein>
    <submittedName>
        <fullName evidence="1">Uncharacterized protein</fullName>
    </submittedName>
</protein>
<organism evidence="1 2">
    <name type="scientific">Janibacter limosus</name>
    <dbReference type="NCBI Taxonomy" id="53458"/>
    <lineage>
        <taxon>Bacteria</taxon>
        <taxon>Bacillati</taxon>
        <taxon>Actinomycetota</taxon>
        <taxon>Actinomycetes</taxon>
        <taxon>Micrococcales</taxon>
        <taxon>Intrasporangiaceae</taxon>
        <taxon>Janibacter</taxon>
    </lineage>
</organism>
<reference evidence="1" key="1">
    <citation type="submission" date="2021-11" db="EMBL/GenBank/DDBJ databases">
        <title>Study of the species diversity of bacterial strains isolated from a unique natural object - Shulgan-Tash cave (Bashkiria).</title>
        <authorList>
            <person name="Sazanova A.L."/>
            <person name="Chirak E.R."/>
            <person name="Safronova V.I."/>
        </authorList>
    </citation>
    <scope>NUCLEOTIDE SEQUENCE</scope>
    <source>
        <strain evidence="1">P1</strain>
    </source>
</reference>
<name>A0AC61U537_9MICO</name>
<evidence type="ECO:0000313" key="2">
    <source>
        <dbReference type="Proteomes" id="UP001059663"/>
    </source>
</evidence>
<proteinExistence type="predicted"/>
<accession>A0AC61U537</accession>
<evidence type="ECO:0000313" key="1">
    <source>
        <dbReference type="EMBL" id="UUZ45155.1"/>
    </source>
</evidence>
<dbReference type="EMBL" id="CP087977">
    <property type="protein sequence ID" value="UUZ45155.1"/>
    <property type="molecule type" value="Genomic_DNA"/>
</dbReference>
<dbReference type="Proteomes" id="UP001059663">
    <property type="component" value="Chromosome"/>
</dbReference>
<sequence>MTKIGFLDGEGDRRFLAEYSADVAMQLALAWSAELGSAGLLGLVKYVIQRARAAGLAGTLSDGAALEINVARITKSGDDIEIEGLQITAREDEVAKFLVRALASHDVANTVLEKLNE</sequence>
<gene>
    <name evidence="1" type="ORF">LP422_02390</name>
</gene>